<keyword evidence="1" id="KW-1133">Transmembrane helix</keyword>
<accession>A0A1R1Y7N8</accession>
<comment type="caution">
    <text evidence="2">The sequence shown here is derived from an EMBL/GenBank/DDBJ whole genome shotgun (WGS) entry which is preliminary data.</text>
</comment>
<dbReference type="AlphaFoldDB" id="A0A1R1Y7N8"/>
<organism evidence="2 3">
    <name type="scientific">Smittium culicis</name>
    <dbReference type="NCBI Taxonomy" id="133412"/>
    <lineage>
        <taxon>Eukaryota</taxon>
        <taxon>Fungi</taxon>
        <taxon>Fungi incertae sedis</taxon>
        <taxon>Zoopagomycota</taxon>
        <taxon>Kickxellomycotina</taxon>
        <taxon>Harpellomycetes</taxon>
        <taxon>Harpellales</taxon>
        <taxon>Legeriomycetaceae</taxon>
        <taxon>Smittium</taxon>
    </lineage>
</organism>
<reference evidence="2 3" key="1">
    <citation type="submission" date="2017-01" db="EMBL/GenBank/DDBJ databases">
        <authorList>
            <person name="Mah S.A."/>
            <person name="Swanson W.J."/>
            <person name="Moy G.W."/>
            <person name="Vacquier V.D."/>
        </authorList>
    </citation>
    <scope>NUCLEOTIDE SEQUENCE [LARGE SCALE GENOMIC DNA]</scope>
    <source>
        <strain evidence="2 3">GSMNP</strain>
    </source>
</reference>
<dbReference type="EMBL" id="LSSN01000706">
    <property type="protein sequence ID" value="OMJ22686.1"/>
    <property type="molecule type" value="Genomic_DNA"/>
</dbReference>
<keyword evidence="1" id="KW-0812">Transmembrane</keyword>
<protein>
    <submittedName>
        <fullName evidence="2">Uncharacterized protein</fullName>
    </submittedName>
</protein>
<proteinExistence type="predicted"/>
<dbReference type="Proteomes" id="UP000187283">
    <property type="component" value="Unassembled WGS sequence"/>
</dbReference>
<evidence type="ECO:0000256" key="1">
    <source>
        <dbReference type="SAM" id="Phobius"/>
    </source>
</evidence>
<evidence type="ECO:0000313" key="3">
    <source>
        <dbReference type="Proteomes" id="UP000187283"/>
    </source>
</evidence>
<gene>
    <name evidence="2" type="ORF">AYI70_g2714</name>
</gene>
<sequence length="101" mass="11034">MDDFTCVNATMKVCPNGEITSFREVNDMKYLTADCGPDSTTYTVIRDPNTRGYACYNTTTGGFIVGQDPFINPNGSMGKLSVNKLFISVLMLSCLFLATAH</sequence>
<name>A0A1R1Y7N8_9FUNG</name>
<feature type="transmembrane region" description="Helical" evidence="1">
    <location>
        <begin position="82"/>
        <end position="100"/>
    </location>
</feature>
<keyword evidence="1" id="KW-0472">Membrane</keyword>
<evidence type="ECO:0000313" key="2">
    <source>
        <dbReference type="EMBL" id="OMJ22686.1"/>
    </source>
</evidence>
<keyword evidence="3" id="KW-1185">Reference proteome</keyword>